<dbReference type="PANTHER" id="PTHR12052">
    <property type="entry name" value="THIOREDOXIN-LIKE PROTEN 4A, 4B"/>
    <property type="match status" value="1"/>
</dbReference>
<evidence type="ECO:0000256" key="2">
    <source>
        <dbReference type="PIRNR" id="PIRNR017199"/>
    </source>
</evidence>
<keyword evidence="2" id="KW-0539">Nucleus</keyword>
<dbReference type="VEuPathDB" id="VectorBase:ISCP_014444"/>
<dbReference type="EMBL" id="DS659861">
    <property type="protein sequence ID" value="EEC03008.1"/>
    <property type="molecule type" value="Genomic_DNA"/>
</dbReference>
<dbReference type="InParanoid" id="B7P8T6"/>
<dbReference type="EnsemblMetazoa" id="ISCW017276-RA">
    <property type="protein sequence ID" value="ISCW017276-PA"/>
    <property type="gene ID" value="ISCW017276"/>
</dbReference>
<evidence type="ECO:0000313" key="4">
    <source>
        <dbReference type="EnsemblMetazoa" id="ISCW017276-PA"/>
    </source>
</evidence>
<dbReference type="InterPro" id="IPR036249">
    <property type="entry name" value="Thioredoxin-like_sf"/>
</dbReference>
<dbReference type="GO" id="GO:0005682">
    <property type="term" value="C:U5 snRNP"/>
    <property type="evidence" value="ECO:0000318"/>
    <property type="project" value="GO_Central"/>
</dbReference>
<dbReference type="PaxDb" id="6945-B7P8T6"/>
<dbReference type="GO" id="GO:0046540">
    <property type="term" value="C:U4/U6 x U5 tri-snRNP complex"/>
    <property type="evidence" value="ECO:0000318"/>
    <property type="project" value="GO_Central"/>
</dbReference>
<dbReference type="OrthoDB" id="147752at2759"/>
<dbReference type="FunFam" id="3.40.30.10:FF:000629">
    <property type="entry name" value="Thioredoxin-like protein 4B"/>
    <property type="match status" value="1"/>
</dbReference>
<accession>B7P8T6</accession>
<name>B7P8T6_IXOSC</name>
<keyword evidence="2" id="KW-0507">mRNA processing</keyword>
<reference evidence="3 5" key="1">
    <citation type="submission" date="2008-03" db="EMBL/GenBank/DDBJ databases">
        <title>Annotation of Ixodes scapularis.</title>
        <authorList>
            <consortium name="Ixodes scapularis Genome Project Consortium"/>
            <person name="Caler E."/>
            <person name="Hannick L.I."/>
            <person name="Bidwell S."/>
            <person name="Joardar V."/>
            <person name="Thiagarajan M."/>
            <person name="Amedeo P."/>
            <person name="Galinsky K.J."/>
            <person name="Schobel S."/>
            <person name="Inman J."/>
            <person name="Hostetler J."/>
            <person name="Miller J."/>
            <person name="Hammond M."/>
            <person name="Megy K."/>
            <person name="Lawson D."/>
            <person name="Kodira C."/>
            <person name="Sutton G."/>
            <person name="Meyer J."/>
            <person name="Hill C.A."/>
            <person name="Birren B."/>
            <person name="Nene V."/>
            <person name="Collins F."/>
            <person name="Alarcon-Chaidez F."/>
            <person name="Wikel S."/>
            <person name="Strausberg R."/>
        </authorList>
    </citation>
    <scope>NUCLEOTIDE SEQUENCE [LARGE SCALE GENOMIC DNA]</scope>
    <source>
        <strain evidence="5">Wikel</strain>
        <strain evidence="3">Wikel colony</strain>
    </source>
</reference>
<evidence type="ECO:0000313" key="3">
    <source>
        <dbReference type="EMBL" id="EEC03008.1"/>
    </source>
</evidence>
<dbReference type="EMBL" id="ABJB010918008">
    <property type="status" value="NOT_ANNOTATED_CDS"/>
    <property type="molecule type" value="Genomic_DNA"/>
</dbReference>
<proteinExistence type="inferred from homology"/>
<dbReference type="SUPFAM" id="SSF52833">
    <property type="entry name" value="Thioredoxin-like"/>
    <property type="match status" value="2"/>
</dbReference>
<evidence type="ECO:0000256" key="1">
    <source>
        <dbReference type="ARBA" id="ARBA00008241"/>
    </source>
</evidence>
<sequence length="186" mass="21267">MSYALNSLQSKRDVDRAVKETIDKVLVLRFGKEDSLECLRIDEILRKTAPLLSRMADIYVVDSQSVPVYTRYFDISITPATLRKTAPLLSRMADIYVVDSQSVPVYTRYFDISITPATVFFFNGQHMKVDYGTADHTKFIGCFKTKQDFIDLVEVIYRGAMQGKLVVTSPIDPAHINKYDLLYMDI</sequence>
<dbReference type="Pfam" id="PF02966">
    <property type="entry name" value="DIM1"/>
    <property type="match status" value="1"/>
</dbReference>
<dbReference type="VEuPathDB" id="VectorBase:ISCI017276"/>
<dbReference type="Gene3D" id="3.40.30.10">
    <property type="entry name" value="Glutaredoxin"/>
    <property type="match status" value="2"/>
</dbReference>
<dbReference type="AlphaFoldDB" id="B7P8T6"/>
<dbReference type="PANTHER" id="PTHR12052:SF4">
    <property type="entry name" value="THIOREDOXIN-LIKE PROTEIN 4B"/>
    <property type="match status" value="1"/>
</dbReference>
<comment type="function">
    <text evidence="2">Plays role in pre-mRNA splicing.</text>
</comment>
<dbReference type="Proteomes" id="UP000001555">
    <property type="component" value="Unassembled WGS sequence"/>
</dbReference>
<dbReference type="VEuPathDB" id="VectorBase:ISCW017276"/>
<evidence type="ECO:0000313" key="5">
    <source>
        <dbReference type="Proteomes" id="UP000001555"/>
    </source>
</evidence>
<comment type="subcellular location">
    <subcellularLocation>
        <location evidence="2">Nucleus</location>
    </subcellularLocation>
</comment>
<dbReference type="GO" id="GO:0000398">
    <property type="term" value="P:mRNA splicing, via spliceosome"/>
    <property type="evidence" value="ECO:0007669"/>
    <property type="project" value="InterPro"/>
</dbReference>
<keyword evidence="2" id="KW-0508">mRNA splicing</keyword>
<dbReference type="STRING" id="6945.B7P8T6"/>
<dbReference type="EMBL" id="ABJB011014499">
    <property type="status" value="NOT_ANNOTATED_CDS"/>
    <property type="molecule type" value="Genomic_DNA"/>
</dbReference>
<dbReference type="PIRSF" id="PIRSF017199">
    <property type="entry name" value="mRNA_splic_U5"/>
    <property type="match status" value="1"/>
</dbReference>
<dbReference type="InterPro" id="IPR004123">
    <property type="entry name" value="Dim1"/>
</dbReference>
<organism>
    <name type="scientific">Ixodes scapularis</name>
    <name type="common">Black-legged tick</name>
    <name type="synonym">Deer tick</name>
    <dbReference type="NCBI Taxonomy" id="6945"/>
    <lineage>
        <taxon>Eukaryota</taxon>
        <taxon>Metazoa</taxon>
        <taxon>Ecdysozoa</taxon>
        <taxon>Arthropoda</taxon>
        <taxon>Chelicerata</taxon>
        <taxon>Arachnida</taxon>
        <taxon>Acari</taxon>
        <taxon>Parasitiformes</taxon>
        <taxon>Ixodida</taxon>
        <taxon>Ixodoidea</taxon>
        <taxon>Ixodidae</taxon>
        <taxon>Ixodinae</taxon>
        <taxon>Ixodes</taxon>
    </lineage>
</organism>
<dbReference type="SMART" id="SM01410">
    <property type="entry name" value="DIM1"/>
    <property type="match status" value="1"/>
</dbReference>
<gene>
    <name evidence="3" type="ORF">IscW_ISCW017276</name>
</gene>
<reference evidence="4" key="2">
    <citation type="submission" date="2020-05" db="UniProtKB">
        <authorList>
            <consortium name="EnsemblMetazoa"/>
        </authorList>
    </citation>
    <scope>IDENTIFICATION</scope>
    <source>
        <strain evidence="4">wikel</strain>
    </source>
</reference>
<protein>
    <recommendedName>
        <fullName evidence="2">Thioredoxin-like protein</fullName>
    </recommendedName>
</protein>
<comment type="similarity">
    <text evidence="1 2">Belongs to the DIM1 family.</text>
</comment>
<dbReference type="GO" id="GO:0005681">
    <property type="term" value="C:spliceosomal complex"/>
    <property type="evidence" value="ECO:0000318"/>
    <property type="project" value="GO_Central"/>
</dbReference>
<dbReference type="HOGENOM" id="CLU_117348_1_0_1"/>
<keyword evidence="5" id="KW-1185">Reference proteome</keyword>